<dbReference type="RefSeq" id="WP_115428720.1">
    <property type="nucleotide sequence ID" value="NZ_CP031367.1"/>
</dbReference>
<reference evidence="1 3" key="2">
    <citation type="submission" date="2018-07" db="EMBL/GenBank/DDBJ databases">
        <title>Complete genome of the Arcobacter trophiarum type strain LMG 25534.</title>
        <authorList>
            <person name="Miller W.G."/>
            <person name="Yee E."/>
        </authorList>
    </citation>
    <scope>NUCLEOTIDE SEQUENCE [LARGE SCALE GENOMIC DNA]</scope>
    <source>
        <strain evidence="1 3">LMG 25534</strain>
    </source>
</reference>
<proteinExistence type="predicted"/>
<dbReference type="EMBL" id="CP031367">
    <property type="protein sequence ID" value="AXK49228.1"/>
    <property type="molecule type" value="Genomic_DNA"/>
</dbReference>
<dbReference type="GO" id="GO:0005524">
    <property type="term" value="F:ATP binding"/>
    <property type="evidence" value="ECO:0007669"/>
    <property type="project" value="UniProtKB-KW"/>
</dbReference>
<protein>
    <submittedName>
        <fullName evidence="1">ATP-binding protein (AAA domain)</fullName>
    </submittedName>
</protein>
<sequence length="356" mass="42836">MKLLEENYQLNFSKINFLERKTKIENKKTIICGASKVGKSYLIFDYLRNFKSEEYLYIDFFDFRNRTIFEELDFLEEFIFSKDIKVLILENFNYECKIPNCENIILTSQKNIKHKDFKIIELFALDFEEYLLFDNKNQNITQSFNNFLKYGNLPLSINLEEHKKVLKLQEILKLNSKDNTSYEISKILIENIDEKKSIFQLFNQLKSKIKISKDRFYEECKELEDKNSIFFIEKYNQEKSLKKIYSYNYAFLGAISFSKKFKQEFTNMVFLELLKENKTIYYLDNIDFYIKEDNLAIVCIPFFNIDLNSNLLKKIIKTALEVDIEKIEIITISNNQKIDNKKIHIETIVFYEWALI</sequence>
<organism evidence="1 3">
    <name type="scientific">Aliarcobacter trophiarum LMG 25534</name>
    <dbReference type="NCBI Taxonomy" id="1032241"/>
    <lineage>
        <taxon>Bacteria</taxon>
        <taxon>Pseudomonadati</taxon>
        <taxon>Campylobacterota</taxon>
        <taxon>Epsilonproteobacteria</taxon>
        <taxon>Campylobacterales</taxon>
        <taxon>Arcobacteraceae</taxon>
        <taxon>Aliarcobacter</taxon>
    </lineage>
</organism>
<evidence type="ECO:0000313" key="4">
    <source>
        <dbReference type="Proteomes" id="UP000289132"/>
    </source>
</evidence>
<keyword evidence="1" id="KW-0067">ATP-binding</keyword>
<keyword evidence="1" id="KW-0547">Nucleotide-binding</keyword>
<gene>
    <name evidence="1" type="ORF">ATR_1371</name>
    <name evidence="2" type="ORF">CRU87_05600</name>
</gene>
<name>A0AAD0QJV9_9BACT</name>
<dbReference type="EMBL" id="PDKD01000007">
    <property type="protein sequence ID" value="RXJ91492.1"/>
    <property type="molecule type" value="Genomic_DNA"/>
</dbReference>
<evidence type="ECO:0000313" key="3">
    <source>
        <dbReference type="Proteomes" id="UP000254504"/>
    </source>
</evidence>
<dbReference type="Proteomes" id="UP000254504">
    <property type="component" value="Chromosome"/>
</dbReference>
<accession>A0AAD0QJV9</accession>
<dbReference type="KEGG" id="atp:ATR_1371"/>
<evidence type="ECO:0000313" key="1">
    <source>
        <dbReference type="EMBL" id="AXK49228.1"/>
    </source>
</evidence>
<dbReference type="AlphaFoldDB" id="A0AAD0QJV9"/>
<keyword evidence="4" id="KW-1185">Reference proteome</keyword>
<reference evidence="2 4" key="1">
    <citation type="submission" date="2017-10" db="EMBL/GenBank/DDBJ databases">
        <title>Genomics of the genus Arcobacter.</title>
        <authorList>
            <person name="Perez-Cataluna A."/>
            <person name="Figueras M.J."/>
        </authorList>
    </citation>
    <scope>NUCLEOTIDE SEQUENCE [LARGE SCALE GENOMIC DNA]</scope>
    <source>
        <strain evidence="2 4">LMG 25534</strain>
    </source>
</reference>
<evidence type="ECO:0000313" key="2">
    <source>
        <dbReference type="EMBL" id="RXJ91492.1"/>
    </source>
</evidence>
<dbReference type="Proteomes" id="UP000289132">
    <property type="component" value="Unassembled WGS sequence"/>
</dbReference>